<dbReference type="AlphaFoldDB" id="A9MHF2"/>
<evidence type="ECO:0000313" key="1">
    <source>
        <dbReference type="EMBL" id="ABX23335.1"/>
    </source>
</evidence>
<accession>A9MHF2</accession>
<dbReference type="EMBL" id="CP000880">
    <property type="protein sequence ID" value="ABX23335.1"/>
    <property type="molecule type" value="Genomic_DNA"/>
</dbReference>
<evidence type="ECO:0000313" key="2">
    <source>
        <dbReference type="Proteomes" id="UP000002084"/>
    </source>
</evidence>
<protein>
    <submittedName>
        <fullName evidence="1">Uncharacterized protein</fullName>
    </submittedName>
</protein>
<gene>
    <name evidence="1" type="ordered locus">SARI_03510</name>
</gene>
<organism evidence="1 2">
    <name type="scientific">Salmonella arizonae (strain ATCC BAA-731 / CDC346-86 / RSK2980)</name>
    <dbReference type="NCBI Taxonomy" id="41514"/>
    <lineage>
        <taxon>Bacteria</taxon>
        <taxon>Pseudomonadati</taxon>
        <taxon>Pseudomonadota</taxon>
        <taxon>Gammaproteobacteria</taxon>
        <taxon>Enterobacterales</taxon>
        <taxon>Enterobacteriaceae</taxon>
        <taxon>Salmonella</taxon>
    </lineage>
</organism>
<sequence>MKGTAVVKQCETLLAPYSAKRLVTKKSPAISLISQAATGRVGLFNFNFSASFFQRFFQCFSVIFAHAFFQSGRSRFYQVFSFFQAQTSCATYCFDNSNFVSASSFQNYVEFSFFFSSFSSSACASYSDSSSSGNTEFFFHCSDQFYNVHYGHSGNCFNDLIFSDRHLNCS</sequence>
<dbReference type="HOGENOM" id="CLU_1666707_0_0_6"/>
<reference evidence="1 2" key="1">
    <citation type="submission" date="2007-11" db="EMBL/GenBank/DDBJ databases">
        <authorList>
            <consortium name="The Salmonella enterica serovar Arizonae Genome Sequencing Project"/>
            <person name="McClelland M."/>
            <person name="Sanderson E.K."/>
            <person name="Porwollik S."/>
            <person name="Spieth J."/>
            <person name="Clifton W.S."/>
            <person name="Fulton R."/>
            <person name="Chunyan W."/>
            <person name="Wollam A."/>
            <person name="Shah N."/>
            <person name="Pepin K."/>
            <person name="Bhonagiri V."/>
            <person name="Nash W."/>
            <person name="Johnson M."/>
            <person name="Thiruvilangam P."/>
            <person name="Wilson R."/>
        </authorList>
    </citation>
    <scope>NUCLEOTIDE SEQUENCE [LARGE SCALE GENOMIC DNA]</scope>
    <source>
        <strain evidence="2">ATCC BAA-731 / CDC346-86 / RSK2980</strain>
    </source>
</reference>
<name>A9MHF2_SALAR</name>
<keyword evidence="2" id="KW-1185">Reference proteome</keyword>
<proteinExistence type="predicted"/>
<dbReference type="Proteomes" id="UP000002084">
    <property type="component" value="Chromosome"/>
</dbReference>
<dbReference type="KEGG" id="ses:SARI_03510"/>